<feature type="coiled-coil region" evidence="1">
    <location>
        <begin position="326"/>
        <end position="353"/>
    </location>
</feature>
<sequence length="548" mass="57677">MAESIHIKELNKGIRETVKGLREVTIKLTPLEEALPEVTQGIGKLEHGAEEAGSTLAESGKRFTKPEDGGEAGTSRLAGGISKAALDNLVKSGMWSTIGRTTSAAAEAGFSSLLGDTAGSMASHIVSDAGTGLMFGLLNATAAGGGIAASAATAAGGIAGAMGGLGSVLGGPVGGLVVGALFGVAEGIVESFEKQDQAFQDYVKSQYDRVMQEQQAMLQRGTTLAAAGDEEYQAAMRGLEEAQNELEKLMGQGFIDTRKDGIQAQKEWLEEQTKQKEEGETGLGLGDAYGLIGSFQASLENDKERLERDALSIVMGDGEKISSYQDSAQRERLEELQAQYQALEEQYGATDSEEMQRKIGAKMGALLAEAQIIAANEYNASEGAQLMQESNLALVQGIRDDSVLQKEYYNAGYTMGEEFSQGILAARMENAFSPVDYGLAPEEGGAGIGSATSEPENNAIPSAYKVKADSGIHGRYAYGLDYVPYDNFPALLHQGERVLTASQARSADRGGGVNVTFSGPVTVREEADLDRLAAKLAEKVARAALLRG</sequence>
<reference evidence="3 4" key="1">
    <citation type="submission" date="2018-04" db="EMBL/GenBank/DDBJ databases">
        <title>Genomic Encyclopedia of Type Strains, Phase IV (KMG-IV): sequencing the most valuable type-strain genomes for metagenomic binning, comparative biology and taxonomic classification.</title>
        <authorList>
            <person name="Goeker M."/>
        </authorList>
    </citation>
    <scope>NUCLEOTIDE SEQUENCE [LARGE SCALE GENOMIC DNA]</scope>
    <source>
        <strain evidence="3 4">DSM 26588</strain>
    </source>
</reference>
<name>A0A2U1CF97_9FIRM</name>
<comment type="caution">
    <text evidence="3">The sequence shown here is derived from an EMBL/GenBank/DDBJ whole genome shotgun (WGS) entry which is preliminary data.</text>
</comment>
<dbReference type="GeneID" id="93228160"/>
<keyword evidence="1" id="KW-0175">Coiled coil</keyword>
<dbReference type="Proteomes" id="UP000245778">
    <property type="component" value="Unassembled WGS sequence"/>
</dbReference>
<proteinExistence type="predicted"/>
<evidence type="ECO:0000313" key="4">
    <source>
        <dbReference type="Proteomes" id="UP000245778"/>
    </source>
</evidence>
<dbReference type="EMBL" id="QEKK01000001">
    <property type="protein sequence ID" value="PVY59585.1"/>
    <property type="molecule type" value="Genomic_DNA"/>
</dbReference>
<gene>
    <name evidence="3" type="ORF">C7373_10198</name>
</gene>
<feature type="region of interest" description="Disordered" evidence="2">
    <location>
        <begin position="49"/>
        <end position="76"/>
    </location>
</feature>
<evidence type="ECO:0000256" key="2">
    <source>
        <dbReference type="SAM" id="MobiDB-lite"/>
    </source>
</evidence>
<dbReference type="AlphaFoldDB" id="A0A2U1CF97"/>
<accession>A0A2U1CF97</accession>
<feature type="compositionally biased region" description="Basic and acidic residues" evidence="2">
    <location>
        <begin position="59"/>
        <end position="68"/>
    </location>
</feature>
<protein>
    <submittedName>
        <fullName evidence="3">Uncharacterized protein</fullName>
    </submittedName>
</protein>
<organism evidence="3 4">
    <name type="scientific">Intestinimonas butyriciproducens</name>
    <dbReference type="NCBI Taxonomy" id="1297617"/>
    <lineage>
        <taxon>Bacteria</taxon>
        <taxon>Bacillati</taxon>
        <taxon>Bacillota</taxon>
        <taxon>Clostridia</taxon>
        <taxon>Eubacteriales</taxon>
        <taxon>Intestinimonas</taxon>
    </lineage>
</organism>
<evidence type="ECO:0000313" key="3">
    <source>
        <dbReference type="EMBL" id="PVY59585.1"/>
    </source>
</evidence>
<dbReference type="OrthoDB" id="1677957at2"/>
<dbReference type="RefSeq" id="WP_116721359.1">
    <property type="nucleotide sequence ID" value="NZ_CP011524.1"/>
</dbReference>
<evidence type="ECO:0000256" key="1">
    <source>
        <dbReference type="SAM" id="Coils"/>
    </source>
</evidence>